<comment type="caution">
    <text evidence="1">The sequence shown here is derived from an EMBL/GenBank/DDBJ whole genome shotgun (WGS) entry which is preliminary data.</text>
</comment>
<name>A0A2H0WSU1_9BACT</name>
<dbReference type="AlphaFoldDB" id="A0A2H0WSU1"/>
<protein>
    <submittedName>
        <fullName evidence="1">Uncharacterized protein</fullName>
    </submittedName>
</protein>
<dbReference type="EMBL" id="PEZG01000049">
    <property type="protein sequence ID" value="PIS15723.1"/>
    <property type="molecule type" value="Genomic_DNA"/>
</dbReference>
<dbReference type="Proteomes" id="UP000231198">
    <property type="component" value="Unassembled WGS sequence"/>
</dbReference>
<evidence type="ECO:0000313" key="2">
    <source>
        <dbReference type="Proteomes" id="UP000231198"/>
    </source>
</evidence>
<gene>
    <name evidence="1" type="ORF">COT62_02185</name>
</gene>
<reference evidence="2" key="1">
    <citation type="submission" date="2017-09" db="EMBL/GenBank/DDBJ databases">
        <title>Depth-based differentiation of microbial function through sediment-hosted aquifers and enrichment of novel symbionts in the deep terrestrial subsurface.</title>
        <authorList>
            <person name="Probst A.J."/>
            <person name="Ladd B."/>
            <person name="Jarett J.K."/>
            <person name="Geller-Mcgrath D.E."/>
            <person name="Sieber C.M.K."/>
            <person name="Emerson J.B."/>
            <person name="Anantharaman K."/>
            <person name="Thomas B.C."/>
            <person name="Malmstrom R."/>
            <person name="Stieglmeier M."/>
            <person name="Klingl A."/>
            <person name="Woyke T."/>
            <person name="Ryan C.M."/>
            <person name="Banfield J.F."/>
        </authorList>
    </citation>
    <scope>NUCLEOTIDE SEQUENCE [LARGE SCALE GENOMIC DNA]</scope>
</reference>
<accession>A0A2H0WSU1</accession>
<organism evidence="1 2">
    <name type="scientific">Candidatus Roizmanbacteria bacterium CG09_land_8_20_14_0_10_41_9</name>
    <dbReference type="NCBI Taxonomy" id="1974850"/>
    <lineage>
        <taxon>Bacteria</taxon>
        <taxon>Candidatus Roizmaniibacteriota</taxon>
    </lineage>
</organism>
<sequence length="156" mass="17868">MVVFGNDLKSSGWYSSISKENSTVLKSYFTMNRKPIPISLNFRHAKKSLVIEINIKRMMKTSIDRVRIDLGKYATEWELDNIEEKVKMTGDKEFTSSYKQFLSEHKIVFKINLEKLELNGMLGCQVSLLIGVAKHDNAGKIVASNLFPIRFSSMKI</sequence>
<evidence type="ECO:0000313" key="1">
    <source>
        <dbReference type="EMBL" id="PIS15723.1"/>
    </source>
</evidence>
<proteinExistence type="predicted"/>